<evidence type="ECO:0000256" key="1">
    <source>
        <dbReference type="SAM" id="SignalP"/>
    </source>
</evidence>
<dbReference type="Proteomes" id="UP000094795">
    <property type="component" value="Unassembled WGS sequence"/>
</dbReference>
<name>A0A1C1YZJ7_9HYPH</name>
<dbReference type="GO" id="GO:0004622">
    <property type="term" value="F:phosphatidylcholine lysophospholipase activity"/>
    <property type="evidence" value="ECO:0007669"/>
    <property type="project" value="TreeGrafter"/>
</dbReference>
<sequence length="213" mass="22050">MGFKGLALALFAAIGLAAGAAQAVAQTPVKIVGFGDSLMAGYNLEAGEGFPARLEAALRARGHDVTIADAGVSGDTTSGGLARLDWSIPEGTDGVILELGANDALRGLPPETTRQNLEAMIVRLQERGIAVLLAGMLAPPNLGADYEAAFNAIYPDLAAKYGLLHYPFFLDGVTGDAAMVLDDGMHPNAKGINKMVDGMLPLAEEFVTAIEAR</sequence>
<evidence type="ECO:0000313" key="3">
    <source>
        <dbReference type="EMBL" id="OCW58963.1"/>
    </source>
</evidence>
<dbReference type="OrthoDB" id="9786188at2"/>
<dbReference type="InterPro" id="IPR013830">
    <property type="entry name" value="SGNH_hydro"/>
</dbReference>
<dbReference type="PANTHER" id="PTHR30383:SF24">
    <property type="entry name" value="THIOESTERASE 1_PROTEASE 1_LYSOPHOSPHOLIPASE L1"/>
    <property type="match status" value="1"/>
</dbReference>
<dbReference type="Gene3D" id="3.40.50.1110">
    <property type="entry name" value="SGNH hydrolase"/>
    <property type="match status" value="1"/>
</dbReference>
<dbReference type="InterPro" id="IPR036514">
    <property type="entry name" value="SGNH_hydro_sf"/>
</dbReference>
<dbReference type="EMBL" id="LQZT01000002">
    <property type="protein sequence ID" value="OCW58963.1"/>
    <property type="molecule type" value="Genomic_DNA"/>
</dbReference>
<keyword evidence="1" id="KW-0732">Signal</keyword>
<evidence type="ECO:0000313" key="4">
    <source>
        <dbReference type="Proteomes" id="UP000094795"/>
    </source>
</evidence>
<dbReference type="InterPro" id="IPR051532">
    <property type="entry name" value="Ester_Hydrolysis_Enzymes"/>
</dbReference>
<dbReference type="RefSeq" id="WP_066174941.1">
    <property type="nucleotide sequence ID" value="NZ_LQZT01000002.1"/>
</dbReference>
<gene>
    <name evidence="3" type="ORF">AWJ14_04410</name>
</gene>
<feature type="signal peptide" evidence="1">
    <location>
        <begin position="1"/>
        <end position="23"/>
    </location>
</feature>
<reference evidence="3 4" key="1">
    <citation type="submission" date="2015-12" db="EMBL/GenBank/DDBJ databases">
        <authorList>
            <person name="Shamseldin A."/>
            <person name="Moawad H."/>
            <person name="Abd El-Rahim W.M."/>
            <person name="Sadowsky M.J."/>
        </authorList>
    </citation>
    <scope>NUCLEOTIDE SEQUENCE [LARGE SCALE GENOMIC DNA]</scope>
    <source>
        <strain evidence="3 4">JC234</strain>
    </source>
</reference>
<proteinExistence type="predicted"/>
<accession>A0A1C1YZJ7</accession>
<protein>
    <submittedName>
        <fullName evidence="3">Arylesterase</fullName>
    </submittedName>
</protein>
<dbReference type="CDD" id="cd01822">
    <property type="entry name" value="Lysophospholipase_L1_like"/>
    <property type="match status" value="1"/>
</dbReference>
<keyword evidence="4" id="KW-1185">Reference proteome</keyword>
<feature type="chain" id="PRO_5008656663" evidence="1">
    <location>
        <begin position="24"/>
        <end position="213"/>
    </location>
</feature>
<comment type="caution">
    <text evidence="3">The sequence shown here is derived from an EMBL/GenBank/DDBJ whole genome shotgun (WGS) entry which is preliminary data.</text>
</comment>
<dbReference type="PANTHER" id="PTHR30383">
    <property type="entry name" value="THIOESTERASE 1/PROTEASE 1/LYSOPHOSPHOLIPASE L1"/>
    <property type="match status" value="1"/>
</dbReference>
<dbReference type="STRING" id="1480615.AWJ14_04410"/>
<dbReference type="Pfam" id="PF13472">
    <property type="entry name" value="Lipase_GDSL_2"/>
    <property type="match status" value="1"/>
</dbReference>
<organism evidence="3 4">
    <name type="scientific">Hoeflea olei</name>
    <dbReference type="NCBI Taxonomy" id="1480615"/>
    <lineage>
        <taxon>Bacteria</taxon>
        <taxon>Pseudomonadati</taxon>
        <taxon>Pseudomonadota</taxon>
        <taxon>Alphaproteobacteria</taxon>
        <taxon>Hyphomicrobiales</taxon>
        <taxon>Rhizobiaceae</taxon>
        <taxon>Hoeflea</taxon>
    </lineage>
</organism>
<dbReference type="SUPFAM" id="SSF52266">
    <property type="entry name" value="SGNH hydrolase"/>
    <property type="match status" value="1"/>
</dbReference>
<evidence type="ECO:0000259" key="2">
    <source>
        <dbReference type="Pfam" id="PF13472"/>
    </source>
</evidence>
<dbReference type="AlphaFoldDB" id="A0A1C1YZJ7"/>
<feature type="domain" description="SGNH hydrolase-type esterase" evidence="2">
    <location>
        <begin position="34"/>
        <end position="191"/>
    </location>
</feature>